<keyword evidence="2 7" id="KW-0812">Transmembrane</keyword>
<dbReference type="PROSITE" id="PS00211">
    <property type="entry name" value="ABC_TRANSPORTER_1"/>
    <property type="match status" value="1"/>
</dbReference>
<dbReference type="Pfam" id="PF00005">
    <property type="entry name" value="ABC_tran"/>
    <property type="match status" value="1"/>
</dbReference>
<dbReference type="PANTHER" id="PTHR24221">
    <property type="entry name" value="ATP-BINDING CASSETTE SUB-FAMILY B"/>
    <property type="match status" value="1"/>
</dbReference>
<evidence type="ECO:0000256" key="6">
    <source>
        <dbReference type="ARBA" id="ARBA00023136"/>
    </source>
</evidence>
<dbReference type="EMBL" id="JAWNFY010000004">
    <property type="protein sequence ID" value="MDY5145809.1"/>
    <property type="molecule type" value="Genomic_DNA"/>
</dbReference>
<keyword evidence="3" id="KW-0547">Nucleotide-binding</keyword>
<dbReference type="GO" id="GO:0005524">
    <property type="term" value="F:ATP binding"/>
    <property type="evidence" value="ECO:0007669"/>
    <property type="project" value="UniProtKB-KW"/>
</dbReference>
<dbReference type="RefSeq" id="WP_087069985.1">
    <property type="nucleotide sequence ID" value="NZ_CAUPFC010000018.1"/>
</dbReference>
<dbReference type="EMBL" id="JAWNFV010000012">
    <property type="protein sequence ID" value="MDY5140921.1"/>
    <property type="molecule type" value="Genomic_DNA"/>
</dbReference>
<accession>A0AAW9HLP4</accession>
<dbReference type="InterPro" id="IPR003593">
    <property type="entry name" value="AAA+_ATPase"/>
</dbReference>
<dbReference type="SUPFAM" id="SSF52540">
    <property type="entry name" value="P-loop containing nucleoside triphosphate hydrolases"/>
    <property type="match status" value="1"/>
</dbReference>
<organism evidence="10 13">
    <name type="scientific">Actinotignum timonense</name>
    <dbReference type="NCBI Taxonomy" id="1870995"/>
    <lineage>
        <taxon>Bacteria</taxon>
        <taxon>Bacillati</taxon>
        <taxon>Actinomycetota</taxon>
        <taxon>Actinomycetes</taxon>
        <taxon>Actinomycetales</taxon>
        <taxon>Actinomycetaceae</taxon>
        <taxon>Actinotignum</taxon>
    </lineage>
</organism>
<dbReference type="GO" id="GO:0016887">
    <property type="term" value="F:ATP hydrolysis activity"/>
    <property type="evidence" value="ECO:0007669"/>
    <property type="project" value="InterPro"/>
</dbReference>
<keyword evidence="6 7" id="KW-0472">Membrane</keyword>
<dbReference type="Gene3D" id="1.20.1560.10">
    <property type="entry name" value="ABC transporter type 1, transmembrane domain"/>
    <property type="match status" value="1"/>
</dbReference>
<dbReference type="InterPro" id="IPR036640">
    <property type="entry name" value="ABC1_TM_sf"/>
</dbReference>
<evidence type="ECO:0000256" key="4">
    <source>
        <dbReference type="ARBA" id="ARBA00022840"/>
    </source>
</evidence>
<evidence type="ECO:0000256" key="5">
    <source>
        <dbReference type="ARBA" id="ARBA00022989"/>
    </source>
</evidence>
<evidence type="ECO:0000313" key="12">
    <source>
        <dbReference type="Proteomes" id="UP001284901"/>
    </source>
</evidence>
<name>A0AAW9HLP4_9ACTO</name>
<dbReference type="CDD" id="cd07346">
    <property type="entry name" value="ABC_6TM_exporters"/>
    <property type="match status" value="1"/>
</dbReference>
<dbReference type="PROSITE" id="PS50929">
    <property type="entry name" value="ABC_TM1F"/>
    <property type="match status" value="1"/>
</dbReference>
<evidence type="ECO:0000313" key="13">
    <source>
        <dbReference type="Proteomes" id="UP001288320"/>
    </source>
</evidence>
<dbReference type="GO" id="GO:0005886">
    <property type="term" value="C:plasma membrane"/>
    <property type="evidence" value="ECO:0007669"/>
    <property type="project" value="UniProtKB-SubCell"/>
</dbReference>
<feature type="domain" description="ABC transmembrane type-1" evidence="9">
    <location>
        <begin position="19"/>
        <end position="309"/>
    </location>
</feature>
<dbReference type="PROSITE" id="PS50893">
    <property type="entry name" value="ABC_TRANSPORTER_2"/>
    <property type="match status" value="1"/>
</dbReference>
<dbReference type="Gene3D" id="3.40.50.300">
    <property type="entry name" value="P-loop containing nucleotide triphosphate hydrolases"/>
    <property type="match status" value="1"/>
</dbReference>
<evidence type="ECO:0000313" key="11">
    <source>
        <dbReference type="EMBL" id="MDY5145809.1"/>
    </source>
</evidence>
<dbReference type="FunFam" id="3.40.50.300:FF:000218">
    <property type="entry name" value="Multidrug ABC transporter ATP-binding protein"/>
    <property type="match status" value="1"/>
</dbReference>
<dbReference type="InterPro" id="IPR039421">
    <property type="entry name" value="Type_1_exporter"/>
</dbReference>
<gene>
    <name evidence="10" type="ORF">R6G74_06310</name>
    <name evidence="11" type="ORF">R6P33_02060</name>
</gene>
<comment type="subcellular location">
    <subcellularLocation>
        <location evidence="1">Cell membrane</location>
        <topology evidence="1">Multi-pass membrane protein</topology>
    </subcellularLocation>
</comment>
<dbReference type="InterPro" id="IPR027417">
    <property type="entry name" value="P-loop_NTPase"/>
</dbReference>
<dbReference type="InterPro" id="IPR003439">
    <property type="entry name" value="ABC_transporter-like_ATP-bd"/>
</dbReference>
<keyword evidence="5 7" id="KW-1133">Transmembrane helix</keyword>
<feature type="transmembrane region" description="Helical" evidence="7">
    <location>
        <begin position="168"/>
        <end position="185"/>
    </location>
</feature>
<evidence type="ECO:0000256" key="2">
    <source>
        <dbReference type="ARBA" id="ARBA00022692"/>
    </source>
</evidence>
<dbReference type="AlphaFoldDB" id="A0AAW9HLP4"/>
<feature type="transmembrane region" description="Helical" evidence="7">
    <location>
        <begin position="252"/>
        <end position="271"/>
    </location>
</feature>
<sequence length="636" mass="70051">MHALLRIFRFTSALSRYYVAVALASILVTAGTIIVPFVLGAATDTAVAAVSGSLDVDVAVRRVILLAGAFLAIDFFSTTIDSLGGYAGDLMSQKMRSILSVRYFDKLLTLPQDYFDRELTGTITSRLNRSIMEVTNFVKNFANSFFTTLLTVIAVLIISFIYSPLLCLLLLIIFPIYMWLTALTSRRWQGLEAQKNEDIDVAGGRFNEVIGQIRVVKSFTRERGELAHFARHYEHAERLTANQSRHWHTMDFLRRMVMAVIFFAIYAIIFLRTARGQFSVGDMVILVQLVGMARRPVMSMSWIVDTTQHAIAGSRDYFEVMELTETERGQRPVLTGSATLSSSTAVTPNGAVLTPNDDAAPARPLTARALHQNVVEIEPDVPAIRFENVTFGYGTDPDVLRDVSFAIEPGERVAFVSESGGGKTTLTSLLLGLYEPRAGHIELFGSDIAGLPLGQVRAAIGVVFQDPALFSGTIRENIAYGRPDATEDEILDAATRAHADRFIRRFAQGYDTVIGERGLKLSGGQRQRIAVARAMLKAAPVLVLDEATSALDTRSERWVQAGLEELMKDRTSIIIAHRLSTIASVDRIITLRAGRIDEVGSPAELAESGGIYAELLALQNDNSARAQRHLKRYGLR</sequence>
<keyword evidence="12" id="KW-1185">Reference proteome</keyword>
<comment type="caution">
    <text evidence="10">The sequence shown here is derived from an EMBL/GenBank/DDBJ whole genome shotgun (WGS) entry which is preliminary data.</text>
</comment>
<evidence type="ECO:0000256" key="7">
    <source>
        <dbReference type="SAM" id="Phobius"/>
    </source>
</evidence>
<feature type="domain" description="ABC transporter" evidence="8">
    <location>
        <begin position="384"/>
        <end position="618"/>
    </location>
</feature>
<protein>
    <submittedName>
        <fullName evidence="10">ABC transporter ATP-binding protein</fullName>
    </submittedName>
</protein>
<reference evidence="10 12" key="1">
    <citation type="submission" date="2023-10" db="EMBL/GenBank/DDBJ databases">
        <title>Whole Genome based description of the genera Actinobaculum and Actinotignum reveals a complex phylogenetic relationship within the species included in the genus Actinotignum.</title>
        <authorList>
            <person name="Jensen C.S."/>
            <person name="Dargis R."/>
            <person name="Kemp M."/>
            <person name="Christensen J.J."/>
        </authorList>
    </citation>
    <scope>NUCLEOTIDE SEQUENCE</scope>
    <source>
        <strain evidence="11 12">SLA_B089</strain>
        <strain evidence="10">SLA_B245</strain>
    </source>
</reference>
<evidence type="ECO:0000259" key="9">
    <source>
        <dbReference type="PROSITE" id="PS50929"/>
    </source>
</evidence>
<dbReference type="Proteomes" id="UP001288320">
    <property type="component" value="Unassembled WGS sequence"/>
</dbReference>
<dbReference type="GeneID" id="92813486"/>
<keyword evidence="4 10" id="KW-0067">ATP-binding</keyword>
<evidence type="ECO:0000256" key="3">
    <source>
        <dbReference type="ARBA" id="ARBA00022741"/>
    </source>
</evidence>
<evidence type="ECO:0000259" key="8">
    <source>
        <dbReference type="PROSITE" id="PS50893"/>
    </source>
</evidence>
<dbReference type="GO" id="GO:0140359">
    <property type="term" value="F:ABC-type transporter activity"/>
    <property type="evidence" value="ECO:0007669"/>
    <property type="project" value="InterPro"/>
</dbReference>
<dbReference type="InterPro" id="IPR011527">
    <property type="entry name" value="ABC1_TM_dom"/>
</dbReference>
<dbReference type="InterPro" id="IPR017871">
    <property type="entry name" value="ABC_transporter-like_CS"/>
</dbReference>
<feature type="transmembrane region" description="Helical" evidence="7">
    <location>
        <begin position="141"/>
        <end position="162"/>
    </location>
</feature>
<evidence type="ECO:0000256" key="1">
    <source>
        <dbReference type="ARBA" id="ARBA00004651"/>
    </source>
</evidence>
<feature type="transmembrane region" description="Helical" evidence="7">
    <location>
        <begin position="21"/>
        <end position="43"/>
    </location>
</feature>
<feature type="transmembrane region" description="Helical" evidence="7">
    <location>
        <begin position="63"/>
        <end position="87"/>
    </location>
</feature>
<dbReference type="Pfam" id="PF00664">
    <property type="entry name" value="ABC_membrane"/>
    <property type="match status" value="1"/>
</dbReference>
<dbReference type="GO" id="GO:0034040">
    <property type="term" value="F:ATPase-coupled lipid transmembrane transporter activity"/>
    <property type="evidence" value="ECO:0007669"/>
    <property type="project" value="TreeGrafter"/>
</dbReference>
<dbReference type="Proteomes" id="UP001284901">
    <property type="component" value="Unassembled WGS sequence"/>
</dbReference>
<dbReference type="SMART" id="SM00382">
    <property type="entry name" value="AAA"/>
    <property type="match status" value="1"/>
</dbReference>
<proteinExistence type="predicted"/>
<dbReference type="SUPFAM" id="SSF90123">
    <property type="entry name" value="ABC transporter transmembrane region"/>
    <property type="match status" value="1"/>
</dbReference>
<dbReference type="PANTHER" id="PTHR24221:SF654">
    <property type="entry name" value="ATP-BINDING CASSETTE SUB-FAMILY B MEMBER 6"/>
    <property type="match status" value="1"/>
</dbReference>
<evidence type="ECO:0000313" key="10">
    <source>
        <dbReference type="EMBL" id="MDY5140921.1"/>
    </source>
</evidence>